<evidence type="ECO:0000313" key="14">
    <source>
        <dbReference type="EMBL" id="QVL33025.1"/>
    </source>
</evidence>
<keyword evidence="8" id="KW-0456">Lyase</keyword>
<dbReference type="InterPro" id="IPR047213">
    <property type="entry name" value="TPP_PYR_PDC_IPDC-like"/>
</dbReference>
<keyword evidence="5" id="KW-0210">Decarboxylase</keyword>
<evidence type="ECO:0000256" key="10">
    <source>
        <dbReference type="RuleBase" id="RU362132"/>
    </source>
</evidence>
<protein>
    <submittedName>
        <fullName evidence="14">Alpha-keto acid decarboxylase family protein</fullName>
    </submittedName>
</protein>
<evidence type="ECO:0000256" key="2">
    <source>
        <dbReference type="ARBA" id="ARBA00001964"/>
    </source>
</evidence>
<keyword evidence="4 9" id="KW-0479">Metal-binding</keyword>
<evidence type="ECO:0000256" key="7">
    <source>
        <dbReference type="ARBA" id="ARBA00023052"/>
    </source>
</evidence>
<evidence type="ECO:0000313" key="15">
    <source>
        <dbReference type="Proteomes" id="UP000676194"/>
    </source>
</evidence>
<dbReference type="PANTHER" id="PTHR43452">
    <property type="entry name" value="PYRUVATE DECARBOXYLASE"/>
    <property type="match status" value="1"/>
</dbReference>
<evidence type="ECO:0000256" key="9">
    <source>
        <dbReference type="PIRSR" id="PIRSR036565-2"/>
    </source>
</evidence>
<dbReference type="Proteomes" id="UP000676194">
    <property type="component" value="Chromosome"/>
</dbReference>
<reference evidence="14" key="1">
    <citation type="submission" date="2021-05" db="EMBL/GenBank/DDBJ databases">
        <title>Complete genome sequence of the cellulolytic planctomycete Telmatocola sphagniphila SP2T and characterization of the first cellulase from planctomycetes.</title>
        <authorList>
            <person name="Rakitin A.L."/>
            <person name="Beletsky A.V."/>
            <person name="Naumoff D.G."/>
            <person name="Kulichevskaya I.S."/>
            <person name="Mardanov A.V."/>
            <person name="Ravin N.V."/>
            <person name="Dedysh S.N."/>
        </authorList>
    </citation>
    <scope>NUCLEOTIDE SEQUENCE</scope>
    <source>
        <strain evidence="14">SP2T</strain>
    </source>
</reference>
<dbReference type="Pfam" id="PF02775">
    <property type="entry name" value="TPP_enzyme_C"/>
    <property type="match status" value="1"/>
</dbReference>
<comment type="similarity">
    <text evidence="3 10">Belongs to the TPP enzyme family.</text>
</comment>
<dbReference type="PIRSF" id="PIRSF036565">
    <property type="entry name" value="Pyruvt_ip_decrb"/>
    <property type="match status" value="1"/>
</dbReference>
<feature type="binding site" evidence="9">
    <location>
        <position position="476"/>
    </location>
    <ligand>
        <name>Mg(2+)</name>
        <dbReference type="ChEBI" id="CHEBI:18420"/>
    </ligand>
</feature>
<dbReference type="GO" id="GO:0030976">
    <property type="term" value="F:thiamine pyrophosphate binding"/>
    <property type="evidence" value="ECO:0007669"/>
    <property type="project" value="InterPro"/>
</dbReference>
<dbReference type="GO" id="GO:0000287">
    <property type="term" value="F:magnesium ion binding"/>
    <property type="evidence" value="ECO:0007669"/>
    <property type="project" value="InterPro"/>
</dbReference>
<keyword evidence="6 9" id="KW-0460">Magnesium</keyword>
<comment type="cofactor">
    <cofactor evidence="1">
        <name>a metal cation</name>
        <dbReference type="ChEBI" id="CHEBI:25213"/>
    </cofactor>
</comment>
<dbReference type="InterPro" id="IPR000399">
    <property type="entry name" value="TPP-bd_CS"/>
</dbReference>
<dbReference type="Gene3D" id="3.40.50.1220">
    <property type="entry name" value="TPP-binding domain"/>
    <property type="match status" value="1"/>
</dbReference>
<name>A0A8E6EVP4_9BACT</name>
<dbReference type="InterPro" id="IPR012110">
    <property type="entry name" value="PDC/IPDC-like"/>
</dbReference>
<feature type="binding site" evidence="9">
    <location>
        <position position="474"/>
    </location>
    <ligand>
        <name>Mg(2+)</name>
        <dbReference type="ChEBI" id="CHEBI:18420"/>
    </ligand>
</feature>
<keyword evidence="15" id="KW-1185">Reference proteome</keyword>
<evidence type="ECO:0000256" key="1">
    <source>
        <dbReference type="ARBA" id="ARBA00001920"/>
    </source>
</evidence>
<dbReference type="PROSITE" id="PS00187">
    <property type="entry name" value="TPP_ENZYMES"/>
    <property type="match status" value="1"/>
</dbReference>
<dbReference type="InterPro" id="IPR029061">
    <property type="entry name" value="THDP-binding"/>
</dbReference>
<evidence type="ECO:0000256" key="5">
    <source>
        <dbReference type="ARBA" id="ARBA00022793"/>
    </source>
</evidence>
<organism evidence="14 15">
    <name type="scientific">Telmatocola sphagniphila</name>
    <dbReference type="NCBI Taxonomy" id="1123043"/>
    <lineage>
        <taxon>Bacteria</taxon>
        <taxon>Pseudomonadati</taxon>
        <taxon>Planctomycetota</taxon>
        <taxon>Planctomycetia</taxon>
        <taxon>Gemmatales</taxon>
        <taxon>Gemmataceae</taxon>
    </lineage>
</organism>
<dbReference type="Pfam" id="PF00205">
    <property type="entry name" value="TPP_enzyme_M"/>
    <property type="match status" value="1"/>
</dbReference>
<evidence type="ECO:0000259" key="13">
    <source>
        <dbReference type="Pfam" id="PF02776"/>
    </source>
</evidence>
<gene>
    <name evidence="14" type="ORF">KIH39_03665</name>
</gene>
<dbReference type="Gene3D" id="3.40.50.970">
    <property type="match status" value="2"/>
</dbReference>
<feature type="domain" description="Thiamine pyrophosphate enzyme central" evidence="11">
    <location>
        <begin position="211"/>
        <end position="335"/>
    </location>
</feature>
<dbReference type="InterPro" id="IPR029035">
    <property type="entry name" value="DHS-like_NAD/FAD-binding_dom"/>
</dbReference>
<evidence type="ECO:0000259" key="11">
    <source>
        <dbReference type="Pfam" id="PF00205"/>
    </source>
</evidence>
<dbReference type="SUPFAM" id="SSF52518">
    <property type="entry name" value="Thiamin diphosphate-binding fold (THDP-binding)"/>
    <property type="match status" value="2"/>
</dbReference>
<evidence type="ECO:0000256" key="8">
    <source>
        <dbReference type="ARBA" id="ARBA00023239"/>
    </source>
</evidence>
<dbReference type="RefSeq" id="WP_213497915.1">
    <property type="nucleotide sequence ID" value="NZ_CP074694.1"/>
</dbReference>
<sequence length="558" mass="61511">MNLPNPSHPSIDLSPNTISIGKYLLDRLHELGVRHMFGIPGDYILGFFKMVEESPIEMVVTTNELGAGYAADAYARINGIGVACVTYAVGAFSLSNAVASAYAEKSPVVIISGAPSLKAIKRNQLLHHMVGEHDTQQGVFEKLTVANTLLKDPLTAFREIDRVLNACLRHKRPVYIELPQDRVHHVPSYPHTPIHENPVSDEDELRESLAETYTMLMVAKSPVIIAGVELSRFKLADLVLQFAEKNGIPIASTLLSKSVIPERHSHYLGVYQAAMGRQSVTKFVESSDCVLMLGAMLTDMDTGIFTHNLDENRVIFATSEVVRIRYHHYRDILLHEFVKGLLTQPLPKYTRALPSEKNPMSQAWQAEVSQKITVRRVFQKVNSLLNGKFRVIADPGDALFGAADLTVNESADFLGSAFYATLGWAVPAAIGAQTAEPDIRPIILVGDGAFQMTGMELGTTRRSGLSPIVIILNNKGYLTERFILEGKFNDIPNWNYHKLPEVIGSGIGFEIRTEGELDLALDASLKNIDSFSILNVHIEADDYSAGLRRLGEGLAKKL</sequence>
<dbReference type="CDD" id="cd02005">
    <property type="entry name" value="TPP_PDC_IPDC"/>
    <property type="match status" value="1"/>
</dbReference>
<dbReference type="CDD" id="cd07038">
    <property type="entry name" value="TPP_PYR_PDC_IPDC_like"/>
    <property type="match status" value="1"/>
</dbReference>
<dbReference type="SUPFAM" id="SSF52467">
    <property type="entry name" value="DHS-like NAD/FAD-binding domain"/>
    <property type="match status" value="1"/>
</dbReference>
<comment type="cofactor">
    <cofactor evidence="2">
        <name>thiamine diphosphate</name>
        <dbReference type="ChEBI" id="CHEBI:58937"/>
    </cofactor>
</comment>
<evidence type="ECO:0000256" key="6">
    <source>
        <dbReference type="ARBA" id="ARBA00022842"/>
    </source>
</evidence>
<dbReference type="GO" id="GO:0000949">
    <property type="term" value="P:aromatic amino acid family catabolic process to alcohol via Ehrlich pathway"/>
    <property type="evidence" value="ECO:0007669"/>
    <property type="project" value="TreeGrafter"/>
</dbReference>
<dbReference type="Pfam" id="PF02776">
    <property type="entry name" value="TPP_enzyme_N"/>
    <property type="match status" value="1"/>
</dbReference>
<dbReference type="EMBL" id="CP074694">
    <property type="protein sequence ID" value="QVL33025.1"/>
    <property type="molecule type" value="Genomic_DNA"/>
</dbReference>
<feature type="domain" description="Thiamine pyrophosphate enzyme TPP-binding" evidence="12">
    <location>
        <begin position="405"/>
        <end position="534"/>
    </location>
</feature>
<evidence type="ECO:0000256" key="4">
    <source>
        <dbReference type="ARBA" id="ARBA00022723"/>
    </source>
</evidence>
<evidence type="ECO:0000259" key="12">
    <source>
        <dbReference type="Pfam" id="PF02775"/>
    </source>
</evidence>
<accession>A0A8E6EVP4</accession>
<feature type="binding site" evidence="9">
    <location>
        <position position="447"/>
    </location>
    <ligand>
        <name>Mg(2+)</name>
        <dbReference type="ChEBI" id="CHEBI:18420"/>
    </ligand>
</feature>
<proteinExistence type="inferred from homology"/>
<evidence type="ECO:0000256" key="3">
    <source>
        <dbReference type="ARBA" id="ARBA00007812"/>
    </source>
</evidence>
<comment type="cofactor">
    <cofactor evidence="9">
        <name>Mg(2+)</name>
        <dbReference type="ChEBI" id="CHEBI:18420"/>
    </cofactor>
    <text evidence="9">Binds 1 Mg(2+) per subunit.</text>
</comment>
<feature type="domain" description="Thiamine pyrophosphate enzyme N-terminal TPP-binding" evidence="13">
    <location>
        <begin position="20"/>
        <end position="127"/>
    </location>
</feature>
<dbReference type="InterPro" id="IPR047214">
    <property type="entry name" value="TPP_PDC_IPDC"/>
</dbReference>
<dbReference type="InterPro" id="IPR011766">
    <property type="entry name" value="TPP_enzyme_TPP-bd"/>
</dbReference>
<dbReference type="GO" id="GO:0004737">
    <property type="term" value="F:pyruvate decarboxylase activity"/>
    <property type="evidence" value="ECO:0007669"/>
    <property type="project" value="TreeGrafter"/>
</dbReference>
<dbReference type="PANTHER" id="PTHR43452:SF30">
    <property type="entry name" value="PYRUVATE DECARBOXYLASE ISOZYME 1-RELATED"/>
    <property type="match status" value="1"/>
</dbReference>
<dbReference type="InterPro" id="IPR012001">
    <property type="entry name" value="Thiamin_PyroP_enz_TPP-bd_dom"/>
</dbReference>
<dbReference type="AlphaFoldDB" id="A0A8E6EVP4"/>
<keyword evidence="7 10" id="KW-0786">Thiamine pyrophosphate</keyword>
<dbReference type="KEGG" id="tsph:KIH39_03665"/>
<dbReference type="GO" id="GO:0005829">
    <property type="term" value="C:cytosol"/>
    <property type="evidence" value="ECO:0007669"/>
    <property type="project" value="TreeGrafter"/>
</dbReference>
<dbReference type="InterPro" id="IPR012000">
    <property type="entry name" value="Thiamin_PyroP_enz_cen_dom"/>
</dbReference>